<feature type="signal peptide" evidence="1">
    <location>
        <begin position="1"/>
        <end position="20"/>
    </location>
</feature>
<evidence type="ECO:0008006" key="4">
    <source>
        <dbReference type="Google" id="ProtNLM"/>
    </source>
</evidence>
<dbReference type="AlphaFoldDB" id="A0A4S4A570"/>
<protein>
    <recommendedName>
        <fullName evidence="4">Lipoprotein</fullName>
    </recommendedName>
</protein>
<evidence type="ECO:0000313" key="3">
    <source>
        <dbReference type="Proteomes" id="UP000307507"/>
    </source>
</evidence>
<dbReference type="PROSITE" id="PS51257">
    <property type="entry name" value="PROKAR_LIPOPROTEIN"/>
    <property type="match status" value="1"/>
</dbReference>
<keyword evidence="3" id="KW-1185">Reference proteome</keyword>
<accession>A0A4S4A570</accession>
<evidence type="ECO:0000256" key="1">
    <source>
        <dbReference type="SAM" id="SignalP"/>
    </source>
</evidence>
<evidence type="ECO:0000313" key="2">
    <source>
        <dbReference type="EMBL" id="THF53085.1"/>
    </source>
</evidence>
<name>A0A4S4A570_9FLAO</name>
<proteinExistence type="predicted"/>
<dbReference type="RefSeq" id="WP_136401609.1">
    <property type="nucleotide sequence ID" value="NZ_SSNZ01000001.1"/>
</dbReference>
<gene>
    <name evidence="2" type="ORF">E6C50_02455</name>
</gene>
<reference evidence="2 3" key="1">
    <citation type="submission" date="2019-04" db="EMBL/GenBank/DDBJ databases">
        <title>Flavobacterium sp. nov. isolated from construction timber.</title>
        <authorList>
            <person name="Lin S.-Y."/>
            <person name="Chang C.-T."/>
            <person name="Young C.-C."/>
        </authorList>
    </citation>
    <scope>NUCLEOTIDE SEQUENCE [LARGE SCALE GENOMIC DNA]</scope>
    <source>
        <strain evidence="2 3">CC-CTC003</strain>
    </source>
</reference>
<dbReference type="Proteomes" id="UP000307507">
    <property type="component" value="Unassembled WGS sequence"/>
</dbReference>
<sequence>MKKWFALVLLSFILSGCTLAEFCCIRNYTNQPMQISFPEKSFHHGFQIEIKNWLLTENEIKSDSFLRYFKTWKKSVKNNRVVFTVPAQSTVYLERFKINFKGMKINTLLPGKDYQKIKARKEVYKPSFMSVVYCLDLKMKKDEE</sequence>
<feature type="chain" id="PRO_5020645525" description="Lipoprotein" evidence="1">
    <location>
        <begin position="21"/>
        <end position="144"/>
    </location>
</feature>
<dbReference type="EMBL" id="SSNZ01000001">
    <property type="protein sequence ID" value="THF53085.1"/>
    <property type="molecule type" value="Genomic_DNA"/>
</dbReference>
<keyword evidence="1" id="KW-0732">Signal</keyword>
<comment type="caution">
    <text evidence="2">The sequence shown here is derived from an EMBL/GenBank/DDBJ whole genome shotgun (WGS) entry which is preliminary data.</text>
</comment>
<organism evidence="2 3">
    <name type="scientific">Flavobacterium supellecticarium</name>
    <dbReference type="NCBI Taxonomy" id="2565924"/>
    <lineage>
        <taxon>Bacteria</taxon>
        <taxon>Pseudomonadati</taxon>
        <taxon>Bacteroidota</taxon>
        <taxon>Flavobacteriia</taxon>
        <taxon>Flavobacteriales</taxon>
        <taxon>Flavobacteriaceae</taxon>
        <taxon>Flavobacterium</taxon>
    </lineage>
</organism>